<reference evidence="2" key="1">
    <citation type="submission" date="2018-05" db="EMBL/GenBank/DDBJ databases">
        <authorList>
            <person name="Du Z."/>
            <person name="Wang X."/>
        </authorList>
    </citation>
    <scope>NUCLEOTIDE SEQUENCE [LARGE SCALE GENOMIC DNA]</scope>
    <source>
        <strain evidence="2">CQN31</strain>
    </source>
</reference>
<keyword evidence="2" id="KW-1185">Reference proteome</keyword>
<gene>
    <name evidence="1" type="ORF">DFH01_24970</name>
</gene>
<dbReference type="AlphaFoldDB" id="A0A317F570"/>
<dbReference type="Pfam" id="PF07224">
    <property type="entry name" value="Chlorophyllase"/>
    <property type="match status" value="1"/>
</dbReference>
<dbReference type="Proteomes" id="UP000245765">
    <property type="component" value="Unassembled WGS sequence"/>
</dbReference>
<dbReference type="EMBL" id="QGNA01000007">
    <property type="protein sequence ID" value="PWS34284.1"/>
    <property type="molecule type" value="Genomic_DNA"/>
</dbReference>
<name>A0A317F570_9PROT</name>
<protein>
    <submittedName>
        <fullName evidence="1">Chlorophyllase</fullName>
    </submittedName>
</protein>
<dbReference type="InterPro" id="IPR029058">
    <property type="entry name" value="AB_hydrolase_fold"/>
</dbReference>
<dbReference type="InterPro" id="IPR017395">
    <property type="entry name" value="Chlorophyllase-like"/>
</dbReference>
<dbReference type="PANTHER" id="PTHR33428:SF14">
    <property type="entry name" value="CARBOXYLESTERASE TYPE B DOMAIN-CONTAINING PROTEIN"/>
    <property type="match status" value="1"/>
</dbReference>
<sequence>MSEAATDIGGDHVAGITRPILSVAPISLPLQGRGAPLQVRISAPLDGAALPVIVFSHGNGQSLYAYGPLVNHWAAQGFVVIQPTHLDSRMFGLAQDDPRRPQLWRHRENDLVHVLDALPTLLAAVPALSDRVDRDRIAVAGHSWGAQAASMLLGARHPDPDDGSVVIIRDERVRAGILLTLPGTGGANLSPFAAQRFPFMHPDFSGMTAPALIVAGGADKGAMTVRGPEWWREAYDQSPGPKALFTLHGGEHSLGGIPNYEARETTDERPRRVAAIQRLSTAFLLSVFQPDDVSWRDAIADVTGRTPEGRVETK</sequence>
<organism evidence="1 2">
    <name type="scientific">Falsiroseomonas bella</name>
    <dbReference type="NCBI Taxonomy" id="2184016"/>
    <lineage>
        <taxon>Bacteria</taxon>
        <taxon>Pseudomonadati</taxon>
        <taxon>Pseudomonadota</taxon>
        <taxon>Alphaproteobacteria</taxon>
        <taxon>Acetobacterales</taxon>
        <taxon>Roseomonadaceae</taxon>
        <taxon>Falsiroseomonas</taxon>
    </lineage>
</organism>
<accession>A0A317F570</accession>
<dbReference type="Gene3D" id="3.40.50.1820">
    <property type="entry name" value="alpha/beta hydrolase"/>
    <property type="match status" value="1"/>
</dbReference>
<evidence type="ECO:0000313" key="2">
    <source>
        <dbReference type="Proteomes" id="UP000245765"/>
    </source>
</evidence>
<proteinExistence type="predicted"/>
<dbReference type="RefSeq" id="WP_109873256.1">
    <property type="nucleotide sequence ID" value="NZ_QGNA01000007.1"/>
</dbReference>
<dbReference type="OrthoDB" id="339159at2"/>
<dbReference type="PANTHER" id="PTHR33428">
    <property type="entry name" value="CHLOROPHYLLASE-2, CHLOROPLASTIC"/>
    <property type="match status" value="1"/>
</dbReference>
<comment type="caution">
    <text evidence="1">The sequence shown here is derived from an EMBL/GenBank/DDBJ whole genome shotgun (WGS) entry which is preliminary data.</text>
</comment>
<evidence type="ECO:0000313" key="1">
    <source>
        <dbReference type="EMBL" id="PWS34284.1"/>
    </source>
</evidence>
<dbReference type="SUPFAM" id="SSF53474">
    <property type="entry name" value="alpha/beta-Hydrolases"/>
    <property type="match status" value="1"/>
</dbReference>